<dbReference type="AlphaFoldDB" id="A0AAW1I3X3"/>
<evidence type="ECO:0008006" key="3">
    <source>
        <dbReference type="Google" id="ProtNLM"/>
    </source>
</evidence>
<comment type="caution">
    <text evidence="1">The sequence shown here is derived from an EMBL/GenBank/DDBJ whole genome shotgun (WGS) entry which is preliminary data.</text>
</comment>
<dbReference type="PANTHER" id="PTHR11439:SF470">
    <property type="entry name" value="CYSTEINE-RICH RLK (RECEPTOR-LIKE PROTEIN KINASE) 8"/>
    <property type="match status" value="1"/>
</dbReference>
<dbReference type="Proteomes" id="UP001443914">
    <property type="component" value="Unassembled WGS sequence"/>
</dbReference>
<dbReference type="InterPro" id="IPR043502">
    <property type="entry name" value="DNA/RNA_pol_sf"/>
</dbReference>
<protein>
    <recommendedName>
        <fullName evidence="3">Retrovirus-related Pol polyprotein from transposon TNT 1-94</fullName>
    </recommendedName>
</protein>
<reference evidence="1" key="1">
    <citation type="submission" date="2024-03" db="EMBL/GenBank/DDBJ databases">
        <title>WGS assembly of Saponaria officinalis var. Norfolk2.</title>
        <authorList>
            <person name="Jenkins J."/>
            <person name="Shu S."/>
            <person name="Grimwood J."/>
            <person name="Barry K."/>
            <person name="Goodstein D."/>
            <person name="Schmutz J."/>
            <person name="Leebens-Mack J."/>
            <person name="Osbourn A."/>
        </authorList>
    </citation>
    <scope>NUCLEOTIDE SEQUENCE [LARGE SCALE GENOMIC DNA]</scope>
    <source>
        <strain evidence="1">JIC</strain>
    </source>
</reference>
<dbReference type="SUPFAM" id="SSF56672">
    <property type="entry name" value="DNA/RNA polymerases"/>
    <property type="match status" value="1"/>
</dbReference>
<dbReference type="CDD" id="cd09272">
    <property type="entry name" value="RNase_HI_RT_Ty1"/>
    <property type="match status" value="1"/>
</dbReference>
<keyword evidence="2" id="KW-1185">Reference proteome</keyword>
<organism evidence="1 2">
    <name type="scientific">Saponaria officinalis</name>
    <name type="common">Common soapwort</name>
    <name type="synonym">Lychnis saponaria</name>
    <dbReference type="NCBI Taxonomy" id="3572"/>
    <lineage>
        <taxon>Eukaryota</taxon>
        <taxon>Viridiplantae</taxon>
        <taxon>Streptophyta</taxon>
        <taxon>Embryophyta</taxon>
        <taxon>Tracheophyta</taxon>
        <taxon>Spermatophyta</taxon>
        <taxon>Magnoliopsida</taxon>
        <taxon>eudicotyledons</taxon>
        <taxon>Gunneridae</taxon>
        <taxon>Pentapetalae</taxon>
        <taxon>Caryophyllales</taxon>
        <taxon>Caryophyllaceae</taxon>
        <taxon>Caryophylleae</taxon>
        <taxon>Saponaria</taxon>
    </lineage>
</organism>
<dbReference type="EMBL" id="JBDFQZ010000010">
    <property type="protein sequence ID" value="KAK9683885.1"/>
    <property type="molecule type" value="Genomic_DNA"/>
</dbReference>
<proteinExistence type="predicted"/>
<accession>A0AAW1I3X3</accession>
<sequence>MKYRRLVGRLIYLTITRPDLVYVVHILSQFVHALRKDHWDAVLRAIQYIKGSPGKGIVIERNSDLLLRGYSDSDHARCPLTRRSLTGYFVKLGNSPISWKARKQTTVAKSSAEAEYRALGAVTSEVIWIKSFLKSLGIDHSTPIELFCDNTSALHIAKNPVFHDRTKHIEVDCHFIRHHIVNKTISTSYIPSKDQVADIFTKALGGEAFRFLRSKLGISLPNAPT</sequence>
<dbReference type="PANTHER" id="PTHR11439">
    <property type="entry name" value="GAG-POL-RELATED RETROTRANSPOSON"/>
    <property type="match status" value="1"/>
</dbReference>
<evidence type="ECO:0000313" key="2">
    <source>
        <dbReference type="Proteomes" id="UP001443914"/>
    </source>
</evidence>
<evidence type="ECO:0000313" key="1">
    <source>
        <dbReference type="EMBL" id="KAK9683885.1"/>
    </source>
</evidence>
<gene>
    <name evidence="1" type="ORF">RND81_10G172100</name>
</gene>
<name>A0AAW1I3X3_SAPOF</name>